<dbReference type="GeneTree" id="ENSGT01040000240400"/>
<dbReference type="GeneID" id="108228728"/>
<dbReference type="SUPFAM" id="SSF49899">
    <property type="entry name" value="Concanavalin A-like lectins/glucanases"/>
    <property type="match status" value="1"/>
</dbReference>
<dbReference type="OrthoDB" id="6270329at2759"/>
<dbReference type="Gene3D" id="2.60.120.920">
    <property type="match status" value="1"/>
</dbReference>
<feature type="domain" description="RING-type" evidence="9">
    <location>
        <begin position="62"/>
        <end position="101"/>
    </location>
</feature>
<proteinExistence type="inferred from homology"/>
<evidence type="ECO:0000256" key="8">
    <source>
        <dbReference type="SAM" id="Coils"/>
    </source>
</evidence>
<dbReference type="PROSITE" id="PS50119">
    <property type="entry name" value="ZF_BBOX"/>
    <property type="match status" value="1"/>
</dbReference>
<comment type="subcellular location">
    <subcellularLocation>
        <location evidence="1">Cytoplasm</location>
    </subcellularLocation>
</comment>
<dbReference type="Gene3D" id="3.30.40.10">
    <property type="entry name" value="Zinc/RING finger domain, C3HC4 (zinc finger)"/>
    <property type="match status" value="1"/>
</dbReference>
<evidence type="ECO:0000256" key="6">
    <source>
        <dbReference type="ARBA" id="ARBA00022833"/>
    </source>
</evidence>
<evidence type="ECO:0000259" key="10">
    <source>
        <dbReference type="PROSITE" id="PS50119"/>
    </source>
</evidence>
<dbReference type="InterPro" id="IPR003879">
    <property type="entry name" value="Butyrophylin_SPRY"/>
</dbReference>
<keyword evidence="13" id="KW-1185">Reference proteome</keyword>
<dbReference type="InterPro" id="IPR043136">
    <property type="entry name" value="B30.2/SPRY_sf"/>
</dbReference>
<dbReference type="InterPro" id="IPR001870">
    <property type="entry name" value="B30.2/SPRY"/>
</dbReference>
<sequence>MVIVGVGFVLSDRRPQVRTVNERIRSSPLQTECSRIYFERITDNVNIMSVANYQLPEDHLWCCICLDVFKDPVTLPCGHNFCKSCIEEHLRRSQRQCPLCKELVDKKHKLGVNTFISELVFQFRQSSGSPQPAGTSGTAPCCPAAGPKQKSSKCRLLVALSLTCFIVFFGTNLCFHRTLSGWETLPPFASVEDSSGSVCAEHQEPLELYCKDDQVAVCQSCRTSAHRNHQVVPLGDQVQLKMAEVGKMEARIQQVIGQRRLKIRELKRSMKLNKESADQEMADGVQIFSSLIQDLEHAQAELIEAIEEKQRAAEKRIQSVVSELEQEVSQLRRRRVQLEQLSHATDPVLFLQSCPDLTTERTQVSVCPVIYDGLTRTAMVGAMNQLTETVRDAMKRLQDSERKNVPQFAVSVTLDPDTAHPALVLSDDGKQVRCGDAPRRSPTFSSRRFQTALYVFGRRGFSCGRFHFDVQVKGKTAWTLGVAKESVNKKEELSVNPENGYWAVRLQDPREYVALDNRPVSLPVGTDLETVRVSVDYEEGRVSFYDVDAAVLLHSFAACSFTEELYPFLSPGPSDGGRNAAPLIVSSVSERREN</sequence>
<dbReference type="OMA" id="SEEHLWC"/>
<dbReference type="SMART" id="SM00336">
    <property type="entry name" value="BBOX"/>
    <property type="match status" value="1"/>
</dbReference>
<dbReference type="Pfam" id="PF13765">
    <property type="entry name" value="PRY"/>
    <property type="match status" value="1"/>
</dbReference>
<dbReference type="CDD" id="cd19769">
    <property type="entry name" value="Bbox2_TRIM16-like"/>
    <property type="match status" value="1"/>
</dbReference>
<dbReference type="Pfam" id="PF00622">
    <property type="entry name" value="SPRY"/>
    <property type="match status" value="1"/>
</dbReference>
<dbReference type="Gene3D" id="3.30.160.60">
    <property type="entry name" value="Classic Zinc Finger"/>
    <property type="match status" value="1"/>
</dbReference>
<evidence type="ECO:0000259" key="11">
    <source>
        <dbReference type="PROSITE" id="PS50188"/>
    </source>
</evidence>
<dbReference type="SMART" id="SM00449">
    <property type="entry name" value="SPRY"/>
    <property type="match status" value="1"/>
</dbReference>
<dbReference type="Ensembl" id="ENSKMAT00000005433.1">
    <property type="protein sequence ID" value="ENSKMAP00000005341.1"/>
    <property type="gene ID" value="ENSKMAG00000004053.1"/>
</dbReference>
<evidence type="ECO:0000256" key="5">
    <source>
        <dbReference type="ARBA" id="ARBA00022771"/>
    </source>
</evidence>
<organism evidence="12 13">
    <name type="scientific">Kryptolebias marmoratus</name>
    <name type="common">Mangrove killifish</name>
    <name type="synonym">Rivulus marmoratus</name>
    <dbReference type="NCBI Taxonomy" id="37003"/>
    <lineage>
        <taxon>Eukaryota</taxon>
        <taxon>Metazoa</taxon>
        <taxon>Chordata</taxon>
        <taxon>Craniata</taxon>
        <taxon>Vertebrata</taxon>
        <taxon>Euteleostomi</taxon>
        <taxon>Actinopterygii</taxon>
        <taxon>Neopterygii</taxon>
        <taxon>Teleostei</taxon>
        <taxon>Neoteleostei</taxon>
        <taxon>Acanthomorphata</taxon>
        <taxon>Ovalentaria</taxon>
        <taxon>Atherinomorphae</taxon>
        <taxon>Cyprinodontiformes</taxon>
        <taxon>Rivulidae</taxon>
        <taxon>Kryptolebias</taxon>
    </lineage>
</organism>
<evidence type="ECO:0000256" key="2">
    <source>
        <dbReference type="ARBA" id="ARBA00008518"/>
    </source>
</evidence>
<accession>A0A3Q2ZNU1</accession>
<dbReference type="PROSITE" id="PS00518">
    <property type="entry name" value="ZF_RING_1"/>
    <property type="match status" value="1"/>
</dbReference>
<reference evidence="12" key="1">
    <citation type="submission" date="2025-08" db="UniProtKB">
        <authorList>
            <consortium name="Ensembl"/>
        </authorList>
    </citation>
    <scope>IDENTIFICATION</scope>
</reference>
<dbReference type="Pfam" id="PF25600">
    <property type="entry name" value="TRIM_CC"/>
    <property type="match status" value="1"/>
</dbReference>
<evidence type="ECO:0000313" key="12">
    <source>
        <dbReference type="Ensembl" id="ENSKMAP00000005341.1"/>
    </source>
</evidence>
<keyword evidence="6" id="KW-0862">Zinc</keyword>
<dbReference type="InterPro" id="IPR018957">
    <property type="entry name" value="Znf_C3HC4_RING-type"/>
</dbReference>
<dbReference type="InterPro" id="IPR013083">
    <property type="entry name" value="Znf_RING/FYVE/PHD"/>
</dbReference>
<dbReference type="GO" id="GO:0005737">
    <property type="term" value="C:cytoplasm"/>
    <property type="evidence" value="ECO:0007669"/>
    <property type="project" value="UniProtKB-SubCell"/>
</dbReference>
<comment type="similarity">
    <text evidence="2">Belongs to the TRIM/RBCC family.</text>
</comment>
<dbReference type="PROSITE" id="PS50089">
    <property type="entry name" value="ZF_RING_2"/>
    <property type="match status" value="1"/>
</dbReference>
<dbReference type="GO" id="GO:0008270">
    <property type="term" value="F:zinc ion binding"/>
    <property type="evidence" value="ECO:0007669"/>
    <property type="project" value="UniProtKB-KW"/>
</dbReference>
<keyword evidence="3" id="KW-0963">Cytoplasm</keyword>
<dbReference type="CDD" id="cd13733">
    <property type="entry name" value="SPRY_PRY_C-I_1"/>
    <property type="match status" value="1"/>
</dbReference>
<reference evidence="12" key="2">
    <citation type="submission" date="2025-09" db="UniProtKB">
        <authorList>
            <consortium name="Ensembl"/>
        </authorList>
    </citation>
    <scope>IDENTIFICATION</scope>
</reference>
<dbReference type="InterPro" id="IPR013320">
    <property type="entry name" value="ConA-like_dom_sf"/>
</dbReference>
<dbReference type="SMART" id="SM00589">
    <property type="entry name" value="PRY"/>
    <property type="match status" value="1"/>
</dbReference>
<dbReference type="InterPro" id="IPR003877">
    <property type="entry name" value="SPRY_dom"/>
</dbReference>
<keyword evidence="8" id="KW-0175">Coiled coil</keyword>
<name>A0A3Q2ZNU1_KRYMA</name>
<dbReference type="InterPro" id="IPR001841">
    <property type="entry name" value="Znf_RING"/>
</dbReference>
<evidence type="ECO:0000256" key="7">
    <source>
        <dbReference type="PROSITE-ProRule" id="PRU00024"/>
    </source>
</evidence>
<dbReference type="PROSITE" id="PS50188">
    <property type="entry name" value="B302_SPRY"/>
    <property type="match status" value="1"/>
</dbReference>
<feature type="domain" description="B30.2/SPRY" evidence="11">
    <location>
        <begin position="392"/>
        <end position="590"/>
    </location>
</feature>
<dbReference type="FunFam" id="2.60.120.920:FF:000004">
    <property type="entry name" value="Butyrophilin subfamily 1 member A1"/>
    <property type="match status" value="1"/>
</dbReference>
<dbReference type="SUPFAM" id="SSF57845">
    <property type="entry name" value="B-box zinc-binding domain"/>
    <property type="match status" value="1"/>
</dbReference>
<evidence type="ECO:0000313" key="13">
    <source>
        <dbReference type="Proteomes" id="UP000264800"/>
    </source>
</evidence>
<dbReference type="PANTHER" id="PTHR24103">
    <property type="entry name" value="E3 UBIQUITIN-PROTEIN LIGASE TRIM"/>
    <property type="match status" value="1"/>
</dbReference>
<protein>
    <submittedName>
        <fullName evidence="12">E3 ubiquitin-protein ligase TRIM39-like</fullName>
    </submittedName>
</protein>
<dbReference type="InterPro" id="IPR000315">
    <property type="entry name" value="Znf_B-box"/>
</dbReference>
<dbReference type="Proteomes" id="UP000264800">
    <property type="component" value="Unplaced"/>
</dbReference>
<dbReference type="InterPro" id="IPR058030">
    <property type="entry name" value="TRIM8/14/16/25/29/45/65_CC"/>
</dbReference>
<feature type="coiled-coil region" evidence="8">
    <location>
        <begin position="288"/>
        <end position="341"/>
    </location>
</feature>
<evidence type="ECO:0000259" key="9">
    <source>
        <dbReference type="PROSITE" id="PS50089"/>
    </source>
</evidence>
<dbReference type="KEGG" id="kmr:108228728"/>
<keyword evidence="5 7" id="KW-0863">Zinc-finger</keyword>
<dbReference type="PRINTS" id="PR01407">
    <property type="entry name" value="BUTYPHLNCDUF"/>
</dbReference>
<dbReference type="SMART" id="SM00184">
    <property type="entry name" value="RING"/>
    <property type="match status" value="1"/>
</dbReference>
<dbReference type="InterPro" id="IPR050143">
    <property type="entry name" value="TRIM/RBCC"/>
</dbReference>
<feature type="domain" description="B box-type" evidence="10">
    <location>
        <begin position="194"/>
        <end position="234"/>
    </location>
</feature>
<keyword evidence="4" id="KW-0479">Metal-binding</keyword>
<dbReference type="AlphaFoldDB" id="A0A3Q2ZNU1"/>
<dbReference type="Pfam" id="PF00643">
    <property type="entry name" value="zf-B_box"/>
    <property type="match status" value="1"/>
</dbReference>
<dbReference type="Pfam" id="PF00097">
    <property type="entry name" value="zf-C3HC4"/>
    <property type="match status" value="1"/>
</dbReference>
<evidence type="ECO:0000256" key="3">
    <source>
        <dbReference type="ARBA" id="ARBA00022490"/>
    </source>
</evidence>
<dbReference type="SUPFAM" id="SSF57850">
    <property type="entry name" value="RING/U-box"/>
    <property type="match status" value="1"/>
</dbReference>
<dbReference type="RefSeq" id="XP_017259821.1">
    <property type="nucleotide sequence ID" value="XM_017404332.3"/>
</dbReference>
<evidence type="ECO:0000256" key="4">
    <source>
        <dbReference type="ARBA" id="ARBA00022723"/>
    </source>
</evidence>
<dbReference type="InterPro" id="IPR017907">
    <property type="entry name" value="Znf_RING_CS"/>
</dbReference>
<evidence type="ECO:0000256" key="1">
    <source>
        <dbReference type="ARBA" id="ARBA00004496"/>
    </source>
</evidence>
<dbReference type="InterPro" id="IPR006574">
    <property type="entry name" value="PRY"/>
</dbReference>